<feature type="transmembrane region" description="Helical" evidence="9">
    <location>
        <begin position="132"/>
        <end position="154"/>
    </location>
</feature>
<evidence type="ECO:0000256" key="7">
    <source>
        <dbReference type="ARBA" id="ARBA00023136"/>
    </source>
</evidence>
<accession>A0ABT5TC30</accession>
<reference evidence="11" key="1">
    <citation type="submission" date="2023-02" db="EMBL/GenBank/DDBJ databases">
        <title>Description of Roseinatronobacter alkalisoli sp. nov., an alkaliphilic bacerium isolated from soda soil.</title>
        <authorList>
            <person name="Wei W."/>
        </authorList>
    </citation>
    <scope>NUCLEOTIDE SEQUENCE</scope>
    <source>
        <strain evidence="11">HJB301</strain>
    </source>
</reference>
<dbReference type="PANTHER" id="PTHR35011">
    <property type="entry name" value="2,3-DIKETO-L-GULONATE TRAP TRANSPORTER SMALL PERMEASE PROTEIN YIAM"/>
    <property type="match status" value="1"/>
</dbReference>
<feature type="transmembrane region" description="Helical" evidence="9">
    <location>
        <begin position="43"/>
        <end position="64"/>
    </location>
</feature>
<comment type="subcellular location">
    <subcellularLocation>
        <location evidence="1 9">Cell inner membrane</location>
        <topology evidence="1 9">Multi-pass membrane protein</topology>
    </subcellularLocation>
</comment>
<proteinExistence type="inferred from homology"/>
<keyword evidence="4 9" id="KW-0997">Cell inner membrane</keyword>
<feature type="transmembrane region" description="Helical" evidence="9">
    <location>
        <begin position="12"/>
        <end position="31"/>
    </location>
</feature>
<keyword evidence="12" id="KW-1185">Reference proteome</keyword>
<feature type="domain" description="Tripartite ATP-independent periplasmic transporters DctQ component" evidence="10">
    <location>
        <begin position="26"/>
        <end position="157"/>
    </location>
</feature>
<evidence type="ECO:0000256" key="9">
    <source>
        <dbReference type="RuleBase" id="RU369079"/>
    </source>
</evidence>
<name>A0ABT5TC30_9RHOB</name>
<keyword evidence="7 9" id="KW-0472">Membrane</keyword>
<evidence type="ECO:0000256" key="4">
    <source>
        <dbReference type="ARBA" id="ARBA00022519"/>
    </source>
</evidence>
<dbReference type="InterPro" id="IPR007387">
    <property type="entry name" value="TRAP_DctQ"/>
</dbReference>
<evidence type="ECO:0000259" key="10">
    <source>
        <dbReference type="Pfam" id="PF04290"/>
    </source>
</evidence>
<feature type="transmembrane region" description="Helical" evidence="9">
    <location>
        <begin position="93"/>
        <end position="111"/>
    </location>
</feature>
<dbReference type="InterPro" id="IPR055348">
    <property type="entry name" value="DctQ"/>
</dbReference>
<sequence>MKHLKTLTDLLSYLTVLLAGLALVLMVGIVVADVGGRYFSASLSFNGAIEMVSILLLAVGFFGLPRAFAQGTHLNVEIATATVPPQVLRWLDAFWVLIGAAVCGYLAWKVLQSGLMTLRFGQVTEVLRLPMIVPYALTASALAIAAVVAVLTAVRRAMTHGDLPEPTDNQH</sequence>
<evidence type="ECO:0000256" key="2">
    <source>
        <dbReference type="ARBA" id="ARBA00022448"/>
    </source>
</evidence>
<evidence type="ECO:0000256" key="3">
    <source>
        <dbReference type="ARBA" id="ARBA00022475"/>
    </source>
</evidence>
<dbReference type="Proteomes" id="UP001431784">
    <property type="component" value="Unassembled WGS sequence"/>
</dbReference>
<evidence type="ECO:0000256" key="5">
    <source>
        <dbReference type="ARBA" id="ARBA00022692"/>
    </source>
</evidence>
<organism evidence="11 12">
    <name type="scientific">Roseinatronobacter alkalisoli</name>
    <dbReference type="NCBI Taxonomy" id="3028235"/>
    <lineage>
        <taxon>Bacteria</taxon>
        <taxon>Pseudomonadati</taxon>
        <taxon>Pseudomonadota</taxon>
        <taxon>Alphaproteobacteria</taxon>
        <taxon>Rhodobacterales</taxon>
        <taxon>Paracoccaceae</taxon>
        <taxon>Roseinatronobacter</taxon>
    </lineage>
</organism>
<evidence type="ECO:0000256" key="1">
    <source>
        <dbReference type="ARBA" id="ARBA00004429"/>
    </source>
</evidence>
<protein>
    <recommendedName>
        <fullName evidence="9">TRAP transporter small permease protein</fullName>
    </recommendedName>
</protein>
<keyword evidence="3" id="KW-1003">Cell membrane</keyword>
<evidence type="ECO:0000256" key="8">
    <source>
        <dbReference type="ARBA" id="ARBA00038436"/>
    </source>
</evidence>
<evidence type="ECO:0000256" key="6">
    <source>
        <dbReference type="ARBA" id="ARBA00022989"/>
    </source>
</evidence>
<comment type="similarity">
    <text evidence="8 9">Belongs to the TRAP transporter small permease family.</text>
</comment>
<dbReference type="Pfam" id="PF04290">
    <property type="entry name" value="DctQ"/>
    <property type="match status" value="1"/>
</dbReference>
<dbReference type="RefSeq" id="WP_274353359.1">
    <property type="nucleotide sequence ID" value="NZ_JAQZSM010000018.1"/>
</dbReference>
<comment type="subunit">
    <text evidence="9">The complex comprises the extracytoplasmic solute receptor protein and the two transmembrane proteins.</text>
</comment>
<keyword evidence="5 9" id="KW-0812">Transmembrane</keyword>
<evidence type="ECO:0000313" key="11">
    <source>
        <dbReference type="EMBL" id="MDD7972682.1"/>
    </source>
</evidence>
<keyword evidence="2 9" id="KW-0813">Transport</keyword>
<dbReference type="EMBL" id="JAQZSM010000018">
    <property type="protein sequence ID" value="MDD7972682.1"/>
    <property type="molecule type" value="Genomic_DNA"/>
</dbReference>
<evidence type="ECO:0000313" key="12">
    <source>
        <dbReference type="Proteomes" id="UP001431784"/>
    </source>
</evidence>
<comment type="function">
    <text evidence="9">Part of the tripartite ATP-independent periplasmic (TRAP) transport system.</text>
</comment>
<comment type="caution">
    <text evidence="11">The sequence shown here is derived from an EMBL/GenBank/DDBJ whole genome shotgun (WGS) entry which is preliminary data.</text>
</comment>
<gene>
    <name evidence="11" type="ORF">PUT78_16410</name>
</gene>
<keyword evidence="6 9" id="KW-1133">Transmembrane helix</keyword>
<dbReference type="PANTHER" id="PTHR35011:SF10">
    <property type="entry name" value="TRAP TRANSPORTER SMALL PERMEASE PROTEIN"/>
    <property type="match status" value="1"/>
</dbReference>